<keyword evidence="3" id="KW-1185">Reference proteome</keyword>
<gene>
    <name evidence="2" type="ORF">PPROV_000913800</name>
</gene>
<dbReference type="EMBL" id="BNJQ01000029">
    <property type="protein sequence ID" value="GHP10407.1"/>
    <property type="molecule type" value="Genomic_DNA"/>
</dbReference>
<evidence type="ECO:0000313" key="3">
    <source>
        <dbReference type="Proteomes" id="UP000660262"/>
    </source>
</evidence>
<comment type="caution">
    <text evidence="2">The sequence shown here is derived from an EMBL/GenBank/DDBJ whole genome shotgun (WGS) entry which is preliminary data.</text>
</comment>
<name>A0A830HZU2_9CHLO</name>
<protein>
    <submittedName>
        <fullName evidence="2">Uncharacterized protein</fullName>
    </submittedName>
</protein>
<feature type="compositionally biased region" description="Polar residues" evidence="1">
    <location>
        <begin position="14"/>
        <end position="29"/>
    </location>
</feature>
<sequence length="156" mass="17144">MQHASHGAHFAPQATLNSRTADTTHTHVQATLIKPRPTRHQQPQQQQQQQHAMMTTSSTLMTITISTRCSSRNPTPAAAATATATASHDNPTARSRNKRRVRGLSSPLDSSHVTVAGVAGPTPTRALRSARQRESERDARNNTRRVTTRRRDAARM</sequence>
<feature type="compositionally biased region" description="Low complexity" evidence="1">
    <location>
        <begin position="74"/>
        <end position="86"/>
    </location>
</feature>
<proteinExistence type="predicted"/>
<evidence type="ECO:0000256" key="1">
    <source>
        <dbReference type="SAM" id="MobiDB-lite"/>
    </source>
</evidence>
<feature type="compositionally biased region" description="Low complexity" evidence="1">
    <location>
        <begin position="41"/>
        <end position="67"/>
    </location>
</feature>
<reference evidence="2" key="1">
    <citation type="submission" date="2020-10" db="EMBL/GenBank/DDBJ databases">
        <title>Unveiling of a novel bifunctional photoreceptor, Dualchrome1, isolated from a cosmopolitan green alga.</title>
        <authorList>
            <person name="Suzuki S."/>
            <person name="Kawachi M."/>
        </authorList>
    </citation>
    <scope>NUCLEOTIDE SEQUENCE</scope>
    <source>
        <strain evidence="2">NIES 2893</strain>
    </source>
</reference>
<accession>A0A830HZU2</accession>
<evidence type="ECO:0000313" key="2">
    <source>
        <dbReference type="EMBL" id="GHP10407.1"/>
    </source>
</evidence>
<feature type="region of interest" description="Disordered" evidence="1">
    <location>
        <begin position="1"/>
        <end position="156"/>
    </location>
</feature>
<organism evidence="2 3">
    <name type="scientific">Pycnococcus provasolii</name>
    <dbReference type="NCBI Taxonomy" id="41880"/>
    <lineage>
        <taxon>Eukaryota</taxon>
        <taxon>Viridiplantae</taxon>
        <taxon>Chlorophyta</taxon>
        <taxon>Pseudoscourfieldiophyceae</taxon>
        <taxon>Pseudoscourfieldiales</taxon>
        <taxon>Pycnococcaceae</taxon>
        <taxon>Pycnococcus</taxon>
    </lineage>
</organism>
<feature type="compositionally biased region" description="Basic and acidic residues" evidence="1">
    <location>
        <begin position="131"/>
        <end position="141"/>
    </location>
</feature>
<dbReference type="AlphaFoldDB" id="A0A830HZU2"/>
<dbReference type="Proteomes" id="UP000660262">
    <property type="component" value="Unassembled WGS sequence"/>
</dbReference>